<accession>A0A7X3MN73</accession>
<dbReference type="Proteomes" id="UP000436483">
    <property type="component" value="Unassembled WGS sequence"/>
</dbReference>
<proteinExistence type="predicted"/>
<reference evidence="1 2" key="2">
    <citation type="submission" date="2020-01" db="EMBL/GenBank/DDBJ databases">
        <title>Microvirga sp. nov., an arsenate reduction bacterium isolated from Tibet hotspring sediments.</title>
        <authorList>
            <person name="Xian W.-D."/>
            <person name="Li W.-J."/>
        </authorList>
    </citation>
    <scope>NUCLEOTIDE SEQUENCE [LARGE SCALE GENOMIC DNA]</scope>
    <source>
        <strain evidence="1 2">KCTC 23863</strain>
    </source>
</reference>
<evidence type="ECO:0000313" key="2">
    <source>
        <dbReference type="Proteomes" id="UP000436483"/>
    </source>
</evidence>
<protein>
    <submittedName>
        <fullName evidence="1">Uncharacterized protein</fullName>
    </submittedName>
</protein>
<dbReference type="RefSeq" id="WP_160882696.1">
    <property type="nucleotide sequence ID" value="NZ_WURB01000001.1"/>
</dbReference>
<dbReference type="EMBL" id="WURB01000001">
    <property type="protein sequence ID" value="MXQ10088.1"/>
    <property type="molecule type" value="Genomic_DNA"/>
</dbReference>
<sequence length="89" mass="9489">MDNQTTVLNILKKARDLVNSGYHADVLEAISALKADASGPKRDLAYYAVLETAAEGRGEVGLSDLSAASRDAAMALLDATIRRMTSKLH</sequence>
<keyword evidence="2" id="KW-1185">Reference proteome</keyword>
<comment type="caution">
    <text evidence="1">The sequence shown here is derived from an EMBL/GenBank/DDBJ whole genome shotgun (WGS) entry which is preliminary data.</text>
</comment>
<dbReference type="AlphaFoldDB" id="A0A7X3MN73"/>
<organism evidence="1 2">
    <name type="scientific">Microvirga makkahensis</name>
    <dbReference type="NCBI Taxonomy" id="1128670"/>
    <lineage>
        <taxon>Bacteria</taxon>
        <taxon>Pseudomonadati</taxon>
        <taxon>Pseudomonadota</taxon>
        <taxon>Alphaproteobacteria</taxon>
        <taxon>Hyphomicrobiales</taxon>
        <taxon>Methylobacteriaceae</taxon>
        <taxon>Microvirga</taxon>
    </lineage>
</organism>
<evidence type="ECO:0000313" key="1">
    <source>
        <dbReference type="EMBL" id="MXQ10088.1"/>
    </source>
</evidence>
<gene>
    <name evidence="1" type="ORF">GR328_01165</name>
</gene>
<dbReference type="OrthoDB" id="8020024at2"/>
<name>A0A7X3MN73_9HYPH</name>
<reference evidence="1 2" key="1">
    <citation type="submission" date="2019-12" db="EMBL/GenBank/DDBJ databases">
        <authorList>
            <person name="Yuan C.-G."/>
        </authorList>
    </citation>
    <scope>NUCLEOTIDE SEQUENCE [LARGE SCALE GENOMIC DNA]</scope>
    <source>
        <strain evidence="1 2">KCTC 23863</strain>
    </source>
</reference>